<keyword evidence="4" id="KW-0560">Oxidoreductase</keyword>
<evidence type="ECO:0000256" key="5">
    <source>
        <dbReference type="PIRSR" id="PIRSR000350-3"/>
    </source>
</evidence>
<feature type="disulfide bond" description="Redox-active" evidence="6">
    <location>
        <begin position="42"/>
        <end position="47"/>
    </location>
</feature>
<keyword evidence="5" id="KW-0520">NAD</keyword>
<evidence type="ECO:0000259" key="7">
    <source>
        <dbReference type="Pfam" id="PF02852"/>
    </source>
</evidence>
<comment type="caution">
    <text evidence="9">The sequence shown here is derived from an EMBL/GenBank/DDBJ whole genome shotgun (WGS) entry which is preliminary data.</text>
</comment>
<dbReference type="InterPro" id="IPR004099">
    <property type="entry name" value="Pyr_nucl-diS_OxRdtase_dimer"/>
</dbReference>
<evidence type="ECO:0000256" key="1">
    <source>
        <dbReference type="ARBA" id="ARBA00007532"/>
    </source>
</evidence>
<dbReference type="Proteomes" id="UP000230084">
    <property type="component" value="Unassembled WGS sequence"/>
</dbReference>
<evidence type="ECO:0000313" key="9">
    <source>
        <dbReference type="EMBL" id="PIR48005.1"/>
    </source>
</evidence>
<dbReference type="Pfam" id="PF07992">
    <property type="entry name" value="Pyr_redox_2"/>
    <property type="match status" value="1"/>
</dbReference>
<feature type="domain" description="FAD/NAD(P)-binding" evidence="8">
    <location>
        <begin position="5"/>
        <end position="322"/>
    </location>
</feature>
<dbReference type="InterPro" id="IPR001100">
    <property type="entry name" value="Pyr_nuc-diS_OxRdtase"/>
</dbReference>
<feature type="binding site" evidence="5">
    <location>
        <position position="307"/>
    </location>
    <ligand>
        <name>FAD</name>
        <dbReference type="ChEBI" id="CHEBI:57692"/>
    </ligand>
</feature>
<feature type="binding site" evidence="5">
    <location>
        <begin position="139"/>
        <end position="141"/>
    </location>
    <ligand>
        <name>FAD</name>
        <dbReference type="ChEBI" id="CHEBI:57692"/>
    </ligand>
</feature>
<sequence length="457" mass="48812">MKYDYDLLVIGSGSAGFSAAHAAKGQGRKIGIVEADRLGGECPNWACVPTKALLKSAKVYRDLLQTQMYGVTSKDVTADFVEIMKRRGQIVGALGGSRIEKIADKLGIDVLHGFATFLDAHTVQIDDKQVTSDKFVIATGSSTFVPEIPGIDQVAWIGFKEAVTFDALPESMTIIGGGPVGCELALIYASFGTRVTIIQHAGALLNREEPEISELVANQFAVLNIHVELNAEVIRVEKAEKGTQTKVRVGKEMKIIKSQVLVLATGKKANTAGLGCQAAGVQLDARGNVLTNSELVTSAQNIWAAGDVDGGMLFTHTAHYEGSLAGANAFAKTPRQVDERVVPRVTFVDPEVASVGMTEAEVREKYGTVLVGTFYMRGLGRAYIDGNTKGFVKLVADPKTRKLLGGHIVSERAGELIHEVALAIHLKARMDDLAEMIHAYPTYSEAVAGAATMAEVV</sequence>
<keyword evidence="3 5" id="KW-0274">FAD</keyword>
<evidence type="ECO:0000259" key="8">
    <source>
        <dbReference type="Pfam" id="PF07992"/>
    </source>
</evidence>
<evidence type="ECO:0000256" key="4">
    <source>
        <dbReference type="ARBA" id="ARBA00023002"/>
    </source>
</evidence>
<proteinExistence type="inferred from homology"/>
<protein>
    <recommendedName>
        <fullName evidence="11">Dihydrolipoyl dehydrogenase</fullName>
    </recommendedName>
</protein>
<dbReference type="PANTHER" id="PTHR43014">
    <property type="entry name" value="MERCURIC REDUCTASE"/>
    <property type="match status" value="1"/>
</dbReference>
<dbReference type="FunFam" id="3.30.390.30:FF:000001">
    <property type="entry name" value="Dihydrolipoyl dehydrogenase"/>
    <property type="match status" value="1"/>
</dbReference>
<dbReference type="AlphaFoldDB" id="A0A2H0RQH2"/>
<evidence type="ECO:0008006" key="11">
    <source>
        <dbReference type="Google" id="ProtNLM"/>
    </source>
</evidence>
<evidence type="ECO:0000256" key="2">
    <source>
        <dbReference type="ARBA" id="ARBA00022630"/>
    </source>
</evidence>
<keyword evidence="2" id="KW-0285">Flavoprotein</keyword>
<dbReference type="EMBL" id="PCYM01000001">
    <property type="protein sequence ID" value="PIR48005.1"/>
    <property type="molecule type" value="Genomic_DNA"/>
</dbReference>
<feature type="binding site" evidence="5">
    <location>
        <position position="266"/>
    </location>
    <ligand>
        <name>NAD(+)</name>
        <dbReference type="ChEBI" id="CHEBI:57540"/>
    </ligand>
</feature>
<feature type="binding site" evidence="5">
    <location>
        <position position="51"/>
    </location>
    <ligand>
        <name>FAD</name>
        <dbReference type="ChEBI" id="CHEBI:57692"/>
    </ligand>
</feature>
<dbReference type="SUPFAM" id="SSF51905">
    <property type="entry name" value="FAD/NAD(P)-binding domain"/>
    <property type="match status" value="1"/>
</dbReference>
<gene>
    <name evidence="9" type="ORF">COV06_01235</name>
</gene>
<comment type="cofactor">
    <cofactor evidence="5">
        <name>FAD</name>
        <dbReference type="ChEBI" id="CHEBI:57692"/>
    </cofactor>
    <text evidence="5">Binds 1 FAD per subunit.</text>
</comment>
<organism evidence="9 10">
    <name type="scientific">Candidatus Uhrbacteria bacterium CG10_big_fil_rev_8_21_14_0_10_50_16</name>
    <dbReference type="NCBI Taxonomy" id="1975039"/>
    <lineage>
        <taxon>Bacteria</taxon>
        <taxon>Candidatus Uhriibacteriota</taxon>
    </lineage>
</organism>
<dbReference type="Pfam" id="PF02852">
    <property type="entry name" value="Pyr_redox_dim"/>
    <property type="match status" value="1"/>
</dbReference>
<dbReference type="PIRSF" id="PIRSF000350">
    <property type="entry name" value="Mercury_reductase_MerA"/>
    <property type="match status" value="1"/>
</dbReference>
<dbReference type="InterPro" id="IPR036188">
    <property type="entry name" value="FAD/NAD-bd_sf"/>
</dbReference>
<keyword evidence="5" id="KW-0547">Nucleotide-binding</keyword>
<feature type="domain" description="Pyridine nucleotide-disulphide oxidoreductase dimerisation" evidence="7">
    <location>
        <begin position="342"/>
        <end position="450"/>
    </location>
</feature>
<dbReference type="InterPro" id="IPR023753">
    <property type="entry name" value="FAD/NAD-binding_dom"/>
</dbReference>
<dbReference type="InterPro" id="IPR016156">
    <property type="entry name" value="FAD/NAD-linked_Rdtase_dimer_sf"/>
</dbReference>
<dbReference type="GO" id="GO:0003955">
    <property type="term" value="F:NAD(P)H dehydrogenase (quinone) activity"/>
    <property type="evidence" value="ECO:0007669"/>
    <property type="project" value="TreeGrafter"/>
</dbReference>
<dbReference type="PRINTS" id="PR00411">
    <property type="entry name" value="PNDRDTASEI"/>
</dbReference>
<dbReference type="SUPFAM" id="SSF55424">
    <property type="entry name" value="FAD/NAD-linked reductases, dimerisation (C-terminal) domain"/>
    <property type="match status" value="1"/>
</dbReference>
<accession>A0A2H0RQH2</accession>
<evidence type="ECO:0000256" key="3">
    <source>
        <dbReference type="ARBA" id="ARBA00022827"/>
    </source>
</evidence>
<dbReference type="PANTHER" id="PTHR43014:SF4">
    <property type="entry name" value="PYRIDINE NUCLEOTIDE-DISULFIDE OXIDOREDUCTASE RCLA-RELATED"/>
    <property type="match status" value="1"/>
</dbReference>
<dbReference type="GO" id="GO:0050660">
    <property type="term" value="F:flavin adenine dinucleotide binding"/>
    <property type="evidence" value="ECO:0007669"/>
    <property type="project" value="TreeGrafter"/>
</dbReference>
<comment type="similarity">
    <text evidence="1">Belongs to the class-I pyridine nucleotide-disulfide oxidoreductase family.</text>
</comment>
<evidence type="ECO:0000256" key="6">
    <source>
        <dbReference type="PIRSR" id="PIRSR000350-4"/>
    </source>
</evidence>
<dbReference type="Gene3D" id="3.50.50.60">
    <property type="entry name" value="FAD/NAD(P)-binding domain"/>
    <property type="match status" value="2"/>
</dbReference>
<reference evidence="9 10" key="1">
    <citation type="submission" date="2017-09" db="EMBL/GenBank/DDBJ databases">
        <title>Depth-based differentiation of microbial function through sediment-hosted aquifers and enrichment of novel symbionts in the deep terrestrial subsurface.</title>
        <authorList>
            <person name="Probst A.J."/>
            <person name="Ladd B."/>
            <person name="Jarett J.K."/>
            <person name="Geller-Mcgrath D.E."/>
            <person name="Sieber C.M."/>
            <person name="Emerson J.B."/>
            <person name="Anantharaman K."/>
            <person name="Thomas B.C."/>
            <person name="Malmstrom R."/>
            <person name="Stieglmeier M."/>
            <person name="Klingl A."/>
            <person name="Woyke T."/>
            <person name="Ryan C.M."/>
            <person name="Banfield J.F."/>
        </authorList>
    </citation>
    <scope>NUCLEOTIDE SEQUENCE [LARGE SCALE GENOMIC DNA]</scope>
    <source>
        <strain evidence="9">CG10_big_fil_rev_8_21_14_0_10_50_16</strain>
    </source>
</reference>
<name>A0A2H0RQH2_9BACT</name>
<dbReference type="Gene3D" id="3.30.390.30">
    <property type="match status" value="1"/>
</dbReference>
<evidence type="ECO:0000313" key="10">
    <source>
        <dbReference type="Proteomes" id="UP000230084"/>
    </source>
</evidence>
<dbReference type="PRINTS" id="PR00368">
    <property type="entry name" value="FADPNR"/>
</dbReference>
<feature type="binding site" evidence="5">
    <location>
        <begin position="176"/>
        <end position="183"/>
    </location>
    <ligand>
        <name>NAD(+)</name>
        <dbReference type="ChEBI" id="CHEBI:57540"/>
    </ligand>
</feature>